<gene>
    <name evidence="3" type="primary">cobB</name>
    <name evidence="6" type="ORF">H8744_06445</name>
</gene>
<sequence>MKNLVILSGAGMSAESGISTFRDAGGLWDKYPVEQVATPEGYARNPELVINFYNERRRQLLDVKPNQGHELLAELEKYFNVTVITQNIDNLHERAGSKRIIHLHGELTKVCSSRDPNNHHYVKELKPEEFEVRLGDKAGDGSQLRPFIVWFGESVPEIERAISFVEKADIFVIIGTSMNVYPAAGLLNYVPRSAEVYLIDPKPVDTHTSRPIHVIQKGASEGVAELMKVLGV</sequence>
<dbReference type="EC" id="2.3.1.286" evidence="3"/>
<dbReference type="GO" id="GO:0017136">
    <property type="term" value="F:histone deacetylase activity, NAD-dependent"/>
    <property type="evidence" value="ECO:0007669"/>
    <property type="project" value="TreeGrafter"/>
</dbReference>
<name>A0A926F6G1_9BACT</name>
<dbReference type="InterPro" id="IPR026591">
    <property type="entry name" value="Sirtuin_cat_small_dom_sf"/>
</dbReference>
<dbReference type="GO" id="GO:0005737">
    <property type="term" value="C:cytoplasm"/>
    <property type="evidence" value="ECO:0007669"/>
    <property type="project" value="UniProtKB-SubCell"/>
</dbReference>
<keyword evidence="7" id="KW-1185">Reference proteome</keyword>
<feature type="binding site" evidence="3">
    <location>
        <begin position="9"/>
        <end position="28"/>
    </location>
    <ligand>
        <name>NAD(+)</name>
        <dbReference type="ChEBI" id="CHEBI:57540"/>
    </ligand>
</feature>
<dbReference type="PANTHER" id="PTHR11085">
    <property type="entry name" value="NAD-DEPENDENT PROTEIN DEACYLASE SIRTUIN-5, MITOCHONDRIAL-RELATED"/>
    <property type="match status" value="1"/>
</dbReference>
<comment type="subcellular location">
    <subcellularLocation>
        <location evidence="3">Cytoplasm</location>
    </subcellularLocation>
</comment>
<keyword evidence="3" id="KW-0963">Cytoplasm</keyword>
<comment type="domain">
    <text evidence="3">2 residues (Tyr-53 and Arg-56) present in a large hydrophobic pocket are probably involved in substrate specificity. They are important for desuccinylation activity, but dispensable for deacetylation activity.</text>
</comment>
<evidence type="ECO:0000313" key="6">
    <source>
        <dbReference type="EMBL" id="MBC8592897.1"/>
    </source>
</evidence>
<dbReference type="PANTHER" id="PTHR11085:SF4">
    <property type="entry name" value="NAD-DEPENDENT PROTEIN DEACYLASE"/>
    <property type="match status" value="1"/>
</dbReference>
<comment type="caution">
    <text evidence="6">The sequence shown here is derived from an EMBL/GenBank/DDBJ whole genome shotgun (WGS) entry which is preliminary data.</text>
</comment>
<keyword evidence="2 3" id="KW-0520">NAD</keyword>
<dbReference type="InterPro" id="IPR003000">
    <property type="entry name" value="Sirtuin"/>
</dbReference>
<dbReference type="Proteomes" id="UP000651085">
    <property type="component" value="Unassembled WGS sequence"/>
</dbReference>
<dbReference type="PROSITE" id="PS50305">
    <property type="entry name" value="SIRTUIN"/>
    <property type="match status" value="1"/>
</dbReference>
<dbReference type="CDD" id="cd01412">
    <property type="entry name" value="SIRT5_Af1_CobB"/>
    <property type="match status" value="1"/>
</dbReference>
<dbReference type="InterPro" id="IPR027546">
    <property type="entry name" value="Sirtuin_class_III"/>
</dbReference>
<evidence type="ECO:0000256" key="4">
    <source>
        <dbReference type="PROSITE-ProRule" id="PRU00236"/>
    </source>
</evidence>
<dbReference type="AlphaFoldDB" id="A0A926F6G1"/>
<dbReference type="GO" id="GO:0036054">
    <property type="term" value="F:protein-malonyllysine demalonylase activity"/>
    <property type="evidence" value="ECO:0007669"/>
    <property type="project" value="InterPro"/>
</dbReference>
<accession>A0A926F6G1</accession>
<proteinExistence type="inferred from homology"/>
<feature type="domain" description="Deacetylase sirtuin-type" evidence="5">
    <location>
        <begin position="1"/>
        <end position="232"/>
    </location>
</feature>
<comment type="catalytic activity">
    <reaction evidence="3">
        <text>N(6)-acetyl-L-lysyl-[protein] + NAD(+) + H2O = 2''-O-acetyl-ADP-D-ribose + nicotinamide + L-lysyl-[protein]</text>
        <dbReference type="Rhea" id="RHEA:43636"/>
        <dbReference type="Rhea" id="RHEA-COMP:9752"/>
        <dbReference type="Rhea" id="RHEA-COMP:10731"/>
        <dbReference type="ChEBI" id="CHEBI:15377"/>
        <dbReference type="ChEBI" id="CHEBI:17154"/>
        <dbReference type="ChEBI" id="CHEBI:29969"/>
        <dbReference type="ChEBI" id="CHEBI:57540"/>
        <dbReference type="ChEBI" id="CHEBI:61930"/>
        <dbReference type="ChEBI" id="CHEBI:83767"/>
        <dbReference type="EC" id="2.3.1.286"/>
    </reaction>
</comment>
<dbReference type="InterPro" id="IPR029035">
    <property type="entry name" value="DHS-like_NAD/FAD-binding_dom"/>
</dbReference>
<evidence type="ECO:0000256" key="1">
    <source>
        <dbReference type="ARBA" id="ARBA00022679"/>
    </source>
</evidence>
<comment type="similarity">
    <text evidence="3">Belongs to the sirtuin family. Class III subfamily.</text>
</comment>
<evidence type="ECO:0000256" key="2">
    <source>
        <dbReference type="ARBA" id="ARBA00023027"/>
    </source>
</evidence>
<feature type="binding site" evidence="3">
    <location>
        <position position="215"/>
    </location>
    <ligand>
        <name>NAD(+)</name>
        <dbReference type="ChEBI" id="CHEBI:57540"/>
    </ligand>
</feature>
<dbReference type="InterPro" id="IPR050134">
    <property type="entry name" value="NAD-dep_sirtuin_deacylases"/>
</dbReference>
<feature type="binding site" evidence="3">
    <location>
        <begin position="175"/>
        <end position="177"/>
    </location>
    <ligand>
        <name>NAD(+)</name>
        <dbReference type="ChEBI" id="CHEBI:57540"/>
    </ligand>
</feature>
<evidence type="ECO:0000256" key="3">
    <source>
        <dbReference type="HAMAP-Rule" id="MF_01121"/>
    </source>
</evidence>
<dbReference type="SUPFAM" id="SSF52467">
    <property type="entry name" value="DHS-like NAD/FAD-binding domain"/>
    <property type="match status" value="1"/>
</dbReference>
<feature type="binding site" evidence="3">
    <location>
        <position position="56"/>
    </location>
    <ligand>
        <name>substrate</name>
    </ligand>
</feature>
<comment type="catalytic activity">
    <reaction evidence="3">
        <text>N(6)-succinyl-L-lysyl-[protein] + NAD(+) + H2O = 2''-O-succinyl-ADP-D-ribose + nicotinamide + L-lysyl-[protein]</text>
        <dbReference type="Rhea" id="RHEA:47668"/>
        <dbReference type="Rhea" id="RHEA-COMP:9752"/>
        <dbReference type="Rhea" id="RHEA-COMP:11877"/>
        <dbReference type="ChEBI" id="CHEBI:15377"/>
        <dbReference type="ChEBI" id="CHEBI:17154"/>
        <dbReference type="ChEBI" id="CHEBI:29969"/>
        <dbReference type="ChEBI" id="CHEBI:57540"/>
        <dbReference type="ChEBI" id="CHEBI:87830"/>
        <dbReference type="ChEBI" id="CHEBI:87832"/>
    </reaction>
</comment>
<dbReference type="RefSeq" id="WP_262434060.1">
    <property type="nucleotide sequence ID" value="NZ_JACRTF010000001.1"/>
</dbReference>
<dbReference type="Gene3D" id="3.30.1600.10">
    <property type="entry name" value="SIR2/SIRT2 'Small Domain"/>
    <property type="match status" value="1"/>
</dbReference>
<dbReference type="InterPro" id="IPR026590">
    <property type="entry name" value="Ssirtuin_cat_dom"/>
</dbReference>
<feature type="binding site" evidence="3">
    <location>
        <begin position="86"/>
        <end position="89"/>
    </location>
    <ligand>
        <name>NAD(+)</name>
        <dbReference type="ChEBI" id="CHEBI:57540"/>
    </ligand>
</feature>
<organism evidence="6 7">
    <name type="scientific">Jilunia laotingensis</name>
    <dbReference type="NCBI Taxonomy" id="2763675"/>
    <lineage>
        <taxon>Bacteria</taxon>
        <taxon>Pseudomonadati</taxon>
        <taxon>Bacteroidota</taxon>
        <taxon>Bacteroidia</taxon>
        <taxon>Bacteroidales</taxon>
        <taxon>Bacteroidaceae</taxon>
        <taxon>Jilunia</taxon>
    </lineage>
</organism>
<protein>
    <recommendedName>
        <fullName evidence="3">NAD-dependent protein deacylase</fullName>
        <ecNumber evidence="3">2.3.1.286</ecNumber>
    </recommendedName>
    <alternativeName>
        <fullName evidence="3">Regulatory protein SIR2 homolog</fullName>
    </alternativeName>
</protein>
<comment type="function">
    <text evidence="3">NAD-dependent lysine deacetylase and desuccinylase that specifically removes acetyl and succinyl groups on target proteins. Modulates the activities of several proteins which are inactive in their acylated form.</text>
</comment>
<reference evidence="6" key="1">
    <citation type="submission" date="2020-08" db="EMBL/GenBank/DDBJ databases">
        <title>Genome public.</title>
        <authorList>
            <person name="Liu C."/>
            <person name="Sun Q."/>
        </authorList>
    </citation>
    <scope>NUCLEOTIDE SEQUENCE</scope>
    <source>
        <strain evidence="6">N12</strain>
    </source>
</reference>
<feature type="active site" description="Proton acceptor" evidence="3">
    <location>
        <position position="104"/>
    </location>
</feature>
<dbReference type="GO" id="GO:0070403">
    <property type="term" value="F:NAD+ binding"/>
    <property type="evidence" value="ECO:0007669"/>
    <property type="project" value="UniProtKB-UniRule"/>
</dbReference>
<dbReference type="HAMAP" id="MF_01121">
    <property type="entry name" value="Sirtuin_ClassIII"/>
    <property type="match status" value="1"/>
</dbReference>
<feature type="binding site" evidence="3">
    <location>
        <position position="53"/>
    </location>
    <ligand>
        <name>substrate</name>
    </ligand>
</feature>
<dbReference type="GO" id="GO:0036055">
    <property type="term" value="F:protein-succinyllysine desuccinylase activity"/>
    <property type="evidence" value="ECO:0007669"/>
    <property type="project" value="UniProtKB-UniRule"/>
</dbReference>
<dbReference type="Pfam" id="PF02146">
    <property type="entry name" value="SIR2"/>
    <property type="match status" value="1"/>
</dbReference>
<keyword evidence="1" id="KW-0808">Transferase</keyword>
<comment type="caution">
    <text evidence="3 4">Lacks conserved residue(s) required for the propagation of feature annotation.</text>
</comment>
<dbReference type="EMBL" id="JACRTF010000001">
    <property type="protein sequence ID" value="MBC8592897.1"/>
    <property type="molecule type" value="Genomic_DNA"/>
</dbReference>
<evidence type="ECO:0000259" key="5">
    <source>
        <dbReference type="PROSITE" id="PS50305"/>
    </source>
</evidence>
<evidence type="ECO:0000313" key="7">
    <source>
        <dbReference type="Proteomes" id="UP000651085"/>
    </source>
</evidence>
<dbReference type="Gene3D" id="3.40.50.1220">
    <property type="entry name" value="TPP-binding domain"/>
    <property type="match status" value="1"/>
</dbReference>